<evidence type="ECO:0000313" key="3">
    <source>
        <dbReference type="EMBL" id="AFJ60659.1"/>
    </source>
</evidence>
<dbReference type="Proteomes" id="UP000002878">
    <property type="component" value="Chromosome"/>
</dbReference>
<dbReference type="EMBL" id="CP003332">
    <property type="protein sequence ID" value="AFJ60659.1"/>
    <property type="molecule type" value="Genomic_DNA"/>
</dbReference>
<feature type="domain" description="DUF1541" evidence="2">
    <location>
        <begin position="141"/>
        <end position="192"/>
    </location>
</feature>
<protein>
    <recommendedName>
        <fullName evidence="2">DUF1541 domain-containing protein</fullName>
    </recommendedName>
</protein>
<dbReference type="Gene3D" id="2.30.30.1210">
    <property type="entry name" value="Domain of unknown function DUF1541"/>
    <property type="match status" value="1"/>
</dbReference>
<dbReference type="HOGENOM" id="CLU_105728_0_0_9"/>
<sequence length="199" mass="21521">MKNQKGKGVLEMKARLFLFSMFLLIPVLALAGCNSQSSGGSEKAKDKETHSHEDMNHSGSSEVPKGLKKAENPTYKVGSDVMILASHMKGMKNAQGTVKGAYDTTVYSVSYTPETGGKRVEDHKWVIQEELKGAGNKTLKPGDKAVIEASHMKGMKGAEAVIDSAKKTTVYMVDYTPTDGGQKVTNHKWVTEDELAAAK</sequence>
<dbReference type="PATRIC" id="fig|1126211.3.peg.570"/>
<dbReference type="Pfam" id="PF07563">
    <property type="entry name" value="DUF1541"/>
    <property type="match status" value="2"/>
</dbReference>
<feature type="region of interest" description="Disordered" evidence="1">
    <location>
        <begin position="34"/>
        <end position="71"/>
    </location>
</feature>
<accession>I2C1Y5</accession>
<dbReference type="PROSITE" id="PS51257">
    <property type="entry name" value="PROKAR_LIPOPROTEIN"/>
    <property type="match status" value="1"/>
</dbReference>
<evidence type="ECO:0000313" key="4">
    <source>
        <dbReference type="Proteomes" id="UP000002878"/>
    </source>
</evidence>
<evidence type="ECO:0000256" key="1">
    <source>
        <dbReference type="SAM" id="MobiDB-lite"/>
    </source>
</evidence>
<dbReference type="KEGG" id="bqy:MUS_0588"/>
<dbReference type="InterPro" id="IPR011438">
    <property type="entry name" value="DUF1541"/>
</dbReference>
<organism evidence="3 4">
    <name type="scientific">Bacillus amyloliquefaciens (strain Y2)</name>
    <name type="common">Bacillus amyloliquefaciens subsp. plantarum (strain B9601-Y2)</name>
    <dbReference type="NCBI Taxonomy" id="1155777"/>
    <lineage>
        <taxon>Bacteria</taxon>
        <taxon>Bacillati</taxon>
        <taxon>Bacillota</taxon>
        <taxon>Bacilli</taxon>
        <taxon>Bacillales</taxon>
        <taxon>Bacillaceae</taxon>
        <taxon>Bacillus</taxon>
        <taxon>Bacillus amyloliquefaciens group</taxon>
    </lineage>
</organism>
<evidence type="ECO:0000259" key="2">
    <source>
        <dbReference type="Pfam" id="PF07563"/>
    </source>
</evidence>
<reference evidence="3 4" key="1">
    <citation type="journal article" date="2012" name="J. Biotechnol.">
        <title>Genome sequence of the plant growth promoting strain Bacillus amyloliquefaciens subsp. plantarum B9601-Y2 and expression of mersacidin and other secondary metabolites.</title>
        <authorList>
            <person name="He P."/>
            <person name="Hao K."/>
            <person name="Blom J."/>
            <person name="Ruckert C."/>
            <person name="Vater J."/>
            <person name="Mao Z."/>
            <person name="Wu Y."/>
            <person name="Hou M."/>
            <person name="He P."/>
            <person name="He Y."/>
            <person name="Borriss R."/>
        </authorList>
    </citation>
    <scope>NUCLEOTIDE SEQUENCE [LARGE SCALE GENOMIC DNA]</scope>
    <source>
        <strain evidence="3">Y2</strain>
    </source>
</reference>
<dbReference type="AlphaFoldDB" id="I2C1Y5"/>
<feature type="compositionally biased region" description="Basic and acidic residues" evidence="1">
    <location>
        <begin position="42"/>
        <end position="56"/>
    </location>
</feature>
<gene>
    <name evidence="3" type="ORF">MUS_0588</name>
</gene>
<feature type="domain" description="DUF1541" evidence="2">
    <location>
        <begin position="77"/>
        <end position="128"/>
    </location>
</feature>
<proteinExistence type="predicted"/>
<name>I2C1Y5_BACAY</name>